<protein>
    <submittedName>
        <fullName evidence="2">Glycosyltransferase family 4 protein</fullName>
        <ecNumber evidence="2">2.4.-.-</ecNumber>
    </submittedName>
    <submittedName>
        <fullName evidence="4">Glycosyltransferase involved in cell wall bisynthesis</fullName>
    </submittedName>
</protein>
<reference evidence="5" key="1">
    <citation type="submission" date="2016-10" db="EMBL/GenBank/DDBJ databases">
        <authorList>
            <person name="Varghese N."/>
            <person name="Submissions S."/>
        </authorList>
    </citation>
    <scope>NUCLEOTIDE SEQUENCE [LARGE SCALE GENOMIC DNA]</scope>
    <source>
        <strain evidence="5">DSM 24204</strain>
    </source>
</reference>
<dbReference type="CDD" id="cd03801">
    <property type="entry name" value="GT4_PimA-like"/>
    <property type="match status" value="1"/>
</dbReference>
<keyword evidence="2" id="KW-0328">Glycosyltransferase</keyword>
<dbReference type="Proteomes" id="UP000198883">
    <property type="component" value="Unassembled WGS sequence"/>
</dbReference>
<dbReference type="PANTHER" id="PTHR12526">
    <property type="entry name" value="GLYCOSYLTRANSFERASE"/>
    <property type="match status" value="1"/>
</dbReference>
<evidence type="ECO:0000313" key="5">
    <source>
        <dbReference type="Proteomes" id="UP000198883"/>
    </source>
</evidence>
<dbReference type="EC" id="2.4.-.-" evidence="2"/>
<dbReference type="Proteomes" id="UP001231736">
    <property type="component" value="Unassembled WGS sequence"/>
</dbReference>
<reference evidence="3" key="4">
    <citation type="journal article" date="2023" name="Front. Microbiol.">
        <title>Phylogeography and host specificity of Pasteurellaceae pathogenic to sea-farmed fish in the north-east Atlantic.</title>
        <authorList>
            <person name="Gulla S."/>
            <person name="Colquhoun D.J."/>
            <person name="Olsen A.B."/>
            <person name="Spilsberg B."/>
            <person name="Lagesen K."/>
            <person name="Aakesson C.P."/>
            <person name="Strom S."/>
            <person name="Manji F."/>
            <person name="Birkbeck T.H."/>
            <person name="Nilsen H.K."/>
        </authorList>
    </citation>
    <scope>NUCLEOTIDE SEQUENCE</scope>
    <source>
        <strain evidence="3">98B1</strain>
    </source>
</reference>
<dbReference type="EMBL" id="JASAVS010000012">
    <property type="protein sequence ID" value="MDP8085573.1"/>
    <property type="molecule type" value="Genomic_DNA"/>
</dbReference>
<dbReference type="Proteomes" id="UP001224812">
    <property type="component" value="Unassembled WGS sequence"/>
</dbReference>
<proteinExistence type="predicted"/>
<dbReference type="STRING" id="97481.SAMN05444853_11164"/>
<dbReference type="Gene3D" id="3.40.50.2000">
    <property type="entry name" value="Glycogen Phosphorylase B"/>
    <property type="match status" value="2"/>
</dbReference>
<evidence type="ECO:0000259" key="1">
    <source>
        <dbReference type="Pfam" id="PF00534"/>
    </source>
</evidence>
<reference evidence="4" key="2">
    <citation type="submission" date="2016-10" db="EMBL/GenBank/DDBJ databases">
        <authorList>
            <person name="de Groot N.N."/>
        </authorList>
    </citation>
    <scope>NUCLEOTIDE SEQUENCE [LARGE SCALE GENOMIC DNA]</scope>
    <source>
        <strain evidence="4">DSM 24204</strain>
    </source>
</reference>
<dbReference type="SUPFAM" id="SSF53756">
    <property type="entry name" value="UDP-Glycosyltransferase/glycogen phosphorylase"/>
    <property type="match status" value="1"/>
</dbReference>
<dbReference type="GeneID" id="83543809"/>
<dbReference type="EMBL" id="FOBN01000011">
    <property type="protein sequence ID" value="SEM29560.1"/>
    <property type="molecule type" value="Genomic_DNA"/>
</dbReference>
<dbReference type="InterPro" id="IPR001296">
    <property type="entry name" value="Glyco_trans_1"/>
</dbReference>
<dbReference type="AlphaFoldDB" id="A0A1H7X6V8"/>
<reference evidence="2 6" key="3">
    <citation type="journal article" date="2023" name="Front. Microbiol.">
        <title>Phylogeography and host specificity of Pasteurellaceae pathogenic to sea-farmed fish in the north-east Atlantic.</title>
        <authorList>
            <person name="Gulla S."/>
            <person name="Colquhoun D.J."/>
            <person name="Olsen A.B."/>
            <person name="Spilsberg B."/>
            <person name="Lagesen K."/>
            <person name="Aakesson C.P."/>
            <person name="Strom S."/>
            <person name="Manji F."/>
            <person name="Birkbeck T.H."/>
            <person name="Nilsen H.K."/>
        </authorList>
    </citation>
    <scope>NUCLEOTIDE SEQUENCE [LARGE SCALE GENOMIC DNA]</scope>
    <source>
        <strain evidence="2 6">VIO11850</strain>
    </source>
</reference>
<evidence type="ECO:0000313" key="6">
    <source>
        <dbReference type="Proteomes" id="UP001224812"/>
    </source>
</evidence>
<gene>
    <name evidence="2" type="ORF">QJT92_06530</name>
    <name evidence="3" type="ORF">QJU97_05720</name>
    <name evidence="4" type="ORF">SAMN05444853_11164</name>
</gene>
<dbReference type="EMBL" id="JASAYT010000015">
    <property type="protein sequence ID" value="MDP8174953.1"/>
    <property type="molecule type" value="Genomic_DNA"/>
</dbReference>
<name>A0A1H7X6V8_9PAST</name>
<dbReference type="RefSeq" id="WP_090921679.1">
    <property type="nucleotide sequence ID" value="NZ_CP016180.1"/>
</dbReference>
<dbReference type="GO" id="GO:1901135">
    <property type="term" value="P:carbohydrate derivative metabolic process"/>
    <property type="evidence" value="ECO:0007669"/>
    <property type="project" value="UniProtKB-ARBA"/>
</dbReference>
<evidence type="ECO:0000313" key="2">
    <source>
        <dbReference type="EMBL" id="MDP8085573.1"/>
    </source>
</evidence>
<dbReference type="OrthoDB" id="9062832at2"/>
<dbReference type="GO" id="GO:0016757">
    <property type="term" value="F:glycosyltransferase activity"/>
    <property type="evidence" value="ECO:0007669"/>
    <property type="project" value="UniProtKB-KW"/>
</dbReference>
<sequence>MSNRASILMINMAKGFGGGEFQTEQLMLELVANYDIYFLGKRSGKLIQKVKEEMPQLHTVTIWQAIKLVLTKKNLIIHSQDGRGAHIAHFLKKISKKPTVVTRLVSASFRRKFSSSSYKSADYIVGVSQLMTKNLQQLNPNCETIYCCTRPTLPEDSEFERQYFSDKKTLTIAQIANLQPVKNVTLTIELAKLFPQITFYIVGSGTAEQENKLKEQAQNNPNIIFIPFTPYVGSILKNIDLHLMPSHLEGLPTVILEGYQYHLPTLAHATGGIPEIIENEKTGFLVYDNKVESYQAILEQLLNSPERLVELRENIKQYLTEKDFSAKRMAMEYHNIYQKLLKQA</sequence>
<organism evidence="4 5">
    <name type="scientific">Phocoenobacter skyensis</name>
    <dbReference type="NCBI Taxonomy" id="97481"/>
    <lineage>
        <taxon>Bacteria</taxon>
        <taxon>Pseudomonadati</taxon>
        <taxon>Pseudomonadota</taxon>
        <taxon>Gammaproteobacteria</taxon>
        <taxon>Pasteurellales</taxon>
        <taxon>Pasteurellaceae</taxon>
        <taxon>Phocoenobacter</taxon>
    </lineage>
</organism>
<evidence type="ECO:0000313" key="3">
    <source>
        <dbReference type="EMBL" id="MDP8174953.1"/>
    </source>
</evidence>
<keyword evidence="4" id="KW-0808">Transferase</keyword>
<dbReference type="Pfam" id="PF00534">
    <property type="entry name" value="Glycos_transf_1"/>
    <property type="match status" value="1"/>
</dbReference>
<keyword evidence="6" id="KW-1185">Reference proteome</keyword>
<evidence type="ECO:0000313" key="4">
    <source>
        <dbReference type="EMBL" id="SEM29560.1"/>
    </source>
</evidence>
<accession>A0A1H7X6V8</accession>
<dbReference type="PANTHER" id="PTHR12526:SF637">
    <property type="entry name" value="GLYCOSYLTRANSFERASE EPSF-RELATED"/>
    <property type="match status" value="1"/>
</dbReference>
<feature type="domain" description="Glycosyl transferase family 1" evidence="1">
    <location>
        <begin position="158"/>
        <end position="317"/>
    </location>
</feature>